<feature type="domain" description="Tail sheath protein Gp18-like" evidence="1">
    <location>
        <begin position="98"/>
        <end position="145"/>
    </location>
</feature>
<protein>
    <submittedName>
        <fullName evidence="3">Tail sheath monomer</fullName>
    </submittedName>
</protein>
<dbReference type="Pfam" id="PF22671">
    <property type="entry name" value="Gp18_domIII_N"/>
    <property type="match status" value="1"/>
</dbReference>
<dbReference type="Gene3D" id="3.40.50.11780">
    <property type="match status" value="1"/>
</dbReference>
<dbReference type="KEGG" id="vg:65106960"/>
<dbReference type="RefSeq" id="YP_010089492.1">
    <property type="nucleotide sequence ID" value="NC_055715.1"/>
</dbReference>
<accession>A0A1J0MHC4</accession>
<dbReference type="EMBL" id="KY000080">
    <property type="protein sequence ID" value="APD20567.1"/>
    <property type="molecule type" value="Genomic_DNA"/>
</dbReference>
<dbReference type="InterPro" id="IPR054564">
    <property type="entry name" value="Gp18_domIII_N"/>
</dbReference>
<reference evidence="3 4" key="1">
    <citation type="submission" date="2016-10" db="EMBL/GenBank/DDBJ databases">
        <title>Antibacterial composition for prophylaxis and treatment of hospital infections (variants), strains of bacteriophages, used for obtaining thereof.</title>
        <authorList>
            <person name="Aleshkin A.V."/>
            <person name="Volozhantsev N.V."/>
            <person name="Verevkin V.V."/>
            <person name="Krasilnikova V.M."/>
            <person name="Myakinina V.P."/>
            <person name="Popova A.V."/>
            <person name="Svetoch E.A."/>
        </authorList>
    </citation>
    <scope>NUCLEOTIDE SEQUENCE [LARGE SCALE GENOMIC DNA]</scope>
    <source>
        <strain evidence="3 4">KPV15</strain>
    </source>
</reference>
<dbReference type="InterPro" id="IPR054565">
    <property type="entry name" value="Gp18-like_dom_I"/>
</dbReference>
<sequence length="162" mass="17874">MPLVSPGIELKETSVQSTVVLNATGRAAIVGKFQWGPAYQVTQITNEVELVDMFGGPNNQTADYFMSAMNFLQYGNDLRTVRVVNREAAKNASPLVDNIEWTITTAGSNYEVGDKITVKYADQVVDDTGSVTEVDSDGKLSRCSFRHRRLLHMQKALISTQI</sequence>
<dbReference type="Pfam" id="PF22639">
    <property type="entry name" value="Gp18_dom_I"/>
    <property type="match status" value="1"/>
</dbReference>
<evidence type="ECO:0000313" key="4">
    <source>
        <dbReference type="Proteomes" id="UP000224041"/>
    </source>
</evidence>
<organism evidence="3 4">
    <name type="scientific">Klebsiella phage KPV15</name>
    <dbReference type="NCBI Taxonomy" id="1913572"/>
    <lineage>
        <taxon>Viruses</taxon>
        <taxon>Duplodnaviria</taxon>
        <taxon>Heunggongvirae</taxon>
        <taxon>Uroviricota</taxon>
        <taxon>Caudoviricetes</taxon>
        <taxon>Pantevenvirales</taxon>
        <taxon>Straboviridae</taxon>
        <taxon>Tevenvirinae</taxon>
        <taxon>Jiaodavirus</taxon>
        <taxon>Jiaodavirus kppv15</taxon>
    </lineage>
</organism>
<proteinExistence type="predicted"/>
<dbReference type="GeneID" id="65106960"/>
<name>A0A1J0MHC4_9CAUD</name>
<evidence type="ECO:0000259" key="2">
    <source>
        <dbReference type="Pfam" id="PF22671"/>
    </source>
</evidence>
<dbReference type="Proteomes" id="UP000224041">
    <property type="component" value="Segment"/>
</dbReference>
<keyword evidence="4" id="KW-1185">Reference proteome</keyword>
<evidence type="ECO:0000259" key="1">
    <source>
        <dbReference type="Pfam" id="PF22639"/>
    </source>
</evidence>
<feature type="domain" description="Tail sheath protein Gp18-like" evidence="2">
    <location>
        <begin position="24"/>
        <end position="83"/>
    </location>
</feature>
<evidence type="ECO:0000313" key="3">
    <source>
        <dbReference type="EMBL" id="APD20567.1"/>
    </source>
</evidence>